<organism evidence="10 11">
    <name type="scientific">Paratrimastix pyriformis</name>
    <dbReference type="NCBI Taxonomy" id="342808"/>
    <lineage>
        <taxon>Eukaryota</taxon>
        <taxon>Metamonada</taxon>
        <taxon>Preaxostyla</taxon>
        <taxon>Paratrimastigidae</taxon>
        <taxon>Paratrimastix</taxon>
    </lineage>
</organism>
<feature type="binding site" evidence="7">
    <location>
        <position position="243"/>
    </location>
    <ligand>
        <name>ATP</name>
        <dbReference type="ChEBI" id="CHEBI:30616"/>
    </ligand>
</feature>
<comment type="caution">
    <text evidence="10">The sequence shown here is derived from an EMBL/GenBank/DDBJ whole genome shotgun (WGS) entry which is preliminary data.</text>
</comment>
<dbReference type="PANTHER" id="PTHR43671:SF13">
    <property type="entry name" value="SERINE_THREONINE-PROTEIN KINASE NEK2"/>
    <property type="match status" value="1"/>
</dbReference>
<dbReference type="SMART" id="SM00220">
    <property type="entry name" value="S_TKc"/>
    <property type="match status" value="1"/>
</dbReference>
<name>A0ABQ8UR19_9EUKA</name>
<protein>
    <recommendedName>
        <fullName evidence="2">non-specific serine/threonine protein kinase</fullName>
        <ecNumber evidence="2">2.7.11.1</ecNumber>
    </recommendedName>
</protein>
<dbReference type="Proteomes" id="UP001141327">
    <property type="component" value="Unassembled WGS sequence"/>
</dbReference>
<evidence type="ECO:0000256" key="1">
    <source>
        <dbReference type="ARBA" id="ARBA00010886"/>
    </source>
</evidence>
<keyword evidence="11" id="KW-1185">Reference proteome</keyword>
<dbReference type="EC" id="2.7.11.1" evidence="2"/>
<dbReference type="Gene3D" id="3.90.228.10">
    <property type="match status" value="1"/>
</dbReference>
<dbReference type="InterPro" id="IPR017441">
    <property type="entry name" value="Protein_kinase_ATP_BS"/>
</dbReference>
<evidence type="ECO:0000313" key="10">
    <source>
        <dbReference type="EMBL" id="KAJ4459165.1"/>
    </source>
</evidence>
<dbReference type="InterPro" id="IPR011009">
    <property type="entry name" value="Kinase-like_dom_sf"/>
</dbReference>
<evidence type="ECO:0000256" key="6">
    <source>
        <dbReference type="ARBA" id="ARBA00022840"/>
    </source>
</evidence>
<keyword evidence="6 7" id="KW-0067">ATP-binding</keyword>
<evidence type="ECO:0000259" key="9">
    <source>
        <dbReference type="PROSITE" id="PS50011"/>
    </source>
</evidence>
<evidence type="ECO:0000256" key="7">
    <source>
        <dbReference type="PROSITE-ProRule" id="PRU10141"/>
    </source>
</evidence>
<feature type="compositionally biased region" description="Low complexity" evidence="8">
    <location>
        <begin position="583"/>
        <end position="596"/>
    </location>
</feature>
<dbReference type="Gene3D" id="3.30.200.20">
    <property type="entry name" value="Phosphorylase Kinase, domain 1"/>
    <property type="match status" value="1"/>
</dbReference>
<comment type="similarity">
    <text evidence="1">Belongs to the protein kinase superfamily. NEK Ser/Thr protein kinase family. NIMA subfamily.</text>
</comment>
<feature type="domain" description="Protein kinase" evidence="9">
    <location>
        <begin position="214"/>
        <end position="554"/>
    </location>
</feature>
<accession>A0ABQ8UR19</accession>
<sequence length="835" mass="89097">MSLRAFVAIFRFRGSNPDQIPLVNPEDIVFVSEDDSSANPYVVSLKIPRTQGEMPRRYLKAVPEPLASDYLAAFEEGFVTNLCSPLPAPPSGALPAPPCSPAEPATAAPANPTLAAPGAAAAAAVVPSPAPPTAAITTGGESGGGSAYKALLFASEGVQLWNLAQSVQAGSTQLLLFDLVGGIYRHKPDPRLLAAAGPWSEPPLLVASDGRPLTRSCWVLGAGAFGVTFRVEDTRDHSEAALKATRPPQSADEKAFFNNESYIAGVVDHPNVLSTTGHTILIFIVIVTILRTATPLSTQTHFTTTCMAARADWFRRGYGGGGHLDSGLQLEPGGPELRCLVTPYCDGGDLDGVIRRHLCSPSAADRQERWLLLSDLIQGLAYLHGQPFRHNHHRVLHNDIKPANVLLRLQVDQKTGTERPMALLADLGLACVYTGGSLTYGLCRGTPGFMAPELFVMPGGVRPGNTPATDVYALGATLYCLYSQTDTAHRTEEQPTEAELRAAFAEVTAREQAARARGSKSGEDSLAELLVRMCSESPTARPSAERLLGALKALETDEEGEACRKAEEEARRKAAEEAVDANPASGPAPAPSGSLAALFGAPLQHTRTPFPWATAHPAFPPSTILLQPFVVTPLHPGDGGEGDAVWGFFAESWRKPGVTQPRPCFIAKVWNQALAARYATYRQSIQPPANRREEFLFHGTTSACGSQWRAQGTGCGRTDGTCALCGILHGDPRLHRALLWPRPRCLTLSRVTLICRCVVGRPYEADHDDQATSQWTHAPAGYDSVCVMPKGLKSGLNWAEYTIYGEDAILPMYAVVYHAPALPPGATAPCGCQGA</sequence>
<dbReference type="Pfam" id="PF00069">
    <property type="entry name" value="Pkinase"/>
    <property type="match status" value="1"/>
</dbReference>
<dbReference type="PROSITE" id="PS50011">
    <property type="entry name" value="PROTEIN_KINASE_DOM"/>
    <property type="match status" value="1"/>
</dbReference>
<dbReference type="InterPro" id="IPR050660">
    <property type="entry name" value="NEK_Ser/Thr_kinase"/>
</dbReference>
<keyword evidence="4 7" id="KW-0547">Nucleotide-binding</keyword>
<evidence type="ECO:0000256" key="4">
    <source>
        <dbReference type="ARBA" id="ARBA00022741"/>
    </source>
</evidence>
<evidence type="ECO:0000313" key="11">
    <source>
        <dbReference type="Proteomes" id="UP001141327"/>
    </source>
</evidence>
<dbReference type="PANTHER" id="PTHR43671">
    <property type="entry name" value="SERINE/THREONINE-PROTEIN KINASE NEK"/>
    <property type="match status" value="1"/>
</dbReference>
<evidence type="ECO:0000256" key="2">
    <source>
        <dbReference type="ARBA" id="ARBA00012513"/>
    </source>
</evidence>
<proteinExistence type="inferred from homology"/>
<dbReference type="InterPro" id="IPR008271">
    <property type="entry name" value="Ser/Thr_kinase_AS"/>
</dbReference>
<dbReference type="Gene3D" id="1.10.510.10">
    <property type="entry name" value="Transferase(Phosphotransferase) domain 1"/>
    <property type="match status" value="1"/>
</dbReference>
<gene>
    <name evidence="10" type="ORF">PAPYR_4968</name>
</gene>
<dbReference type="PROSITE" id="PS00107">
    <property type="entry name" value="PROTEIN_KINASE_ATP"/>
    <property type="match status" value="1"/>
</dbReference>
<keyword evidence="5" id="KW-0418">Kinase</keyword>
<feature type="compositionally biased region" description="Basic and acidic residues" evidence="8">
    <location>
        <begin position="561"/>
        <end position="576"/>
    </location>
</feature>
<feature type="region of interest" description="Disordered" evidence="8">
    <location>
        <begin position="557"/>
        <end position="596"/>
    </location>
</feature>
<dbReference type="SUPFAM" id="SSF56112">
    <property type="entry name" value="Protein kinase-like (PK-like)"/>
    <property type="match status" value="1"/>
</dbReference>
<evidence type="ECO:0000256" key="3">
    <source>
        <dbReference type="ARBA" id="ARBA00022679"/>
    </source>
</evidence>
<reference evidence="10" key="1">
    <citation type="journal article" date="2022" name="bioRxiv">
        <title>Genomics of Preaxostyla Flagellates Illuminates Evolutionary Transitions and the Path Towards Mitochondrial Loss.</title>
        <authorList>
            <person name="Novak L.V.F."/>
            <person name="Treitli S.C."/>
            <person name="Pyrih J."/>
            <person name="Halakuc P."/>
            <person name="Pipaliya S.V."/>
            <person name="Vacek V."/>
            <person name="Brzon O."/>
            <person name="Soukal P."/>
            <person name="Eme L."/>
            <person name="Dacks J.B."/>
            <person name="Karnkowska A."/>
            <person name="Elias M."/>
            <person name="Hampl V."/>
        </authorList>
    </citation>
    <scope>NUCLEOTIDE SEQUENCE</scope>
    <source>
        <strain evidence="10">RCP-MX</strain>
    </source>
</reference>
<evidence type="ECO:0000256" key="8">
    <source>
        <dbReference type="SAM" id="MobiDB-lite"/>
    </source>
</evidence>
<dbReference type="EMBL" id="JAPMOS010000022">
    <property type="protein sequence ID" value="KAJ4459165.1"/>
    <property type="molecule type" value="Genomic_DNA"/>
</dbReference>
<evidence type="ECO:0000256" key="5">
    <source>
        <dbReference type="ARBA" id="ARBA00022777"/>
    </source>
</evidence>
<keyword evidence="3" id="KW-0808">Transferase</keyword>
<dbReference type="PROSITE" id="PS00108">
    <property type="entry name" value="PROTEIN_KINASE_ST"/>
    <property type="match status" value="1"/>
</dbReference>
<dbReference type="InterPro" id="IPR000719">
    <property type="entry name" value="Prot_kinase_dom"/>
</dbReference>